<dbReference type="InterPro" id="IPR051543">
    <property type="entry name" value="Serine_Peptidase_S9A"/>
</dbReference>
<comment type="caution">
    <text evidence="6">The sequence shown here is derived from an EMBL/GenBank/DDBJ whole genome shotgun (WGS) entry which is preliminary data.</text>
</comment>
<dbReference type="GO" id="GO:0008236">
    <property type="term" value="F:serine-type peptidase activity"/>
    <property type="evidence" value="ECO:0007669"/>
    <property type="project" value="InterPro"/>
</dbReference>
<comment type="similarity">
    <text evidence="1">Belongs to the peptidase S9A family.</text>
</comment>
<dbReference type="STRING" id="133383.A0A1R0GX06"/>
<evidence type="ECO:0000256" key="2">
    <source>
        <dbReference type="ARBA" id="ARBA00039290"/>
    </source>
</evidence>
<dbReference type="InterPro" id="IPR029058">
    <property type="entry name" value="AB_hydrolase_fold"/>
</dbReference>
<sequence>MNDFIDVIKYLHREGYSDPESTSATASSAGGLVLASAVLQSLMRGERLLGSMVLQAPFLDPLASLTDKSMPLSQVEVGEWGDVANDRKYYEIMNKYSPYELLGRMKSESISNFPDLLILCGEKDSRVPAWQSVKFITRLRKIIKSTQDGTCTSDVNLYKSGGTVRTKRRIYLLVDKDRGHFEGDGRGLDPAKAGQNDFDPFSHKAIRNIFLME</sequence>
<dbReference type="InterPro" id="IPR001375">
    <property type="entry name" value="Peptidase_S9_cat"/>
</dbReference>
<dbReference type="PANTHER" id="PTHR11757:SF19">
    <property type="entry name" value="PROLYL ENDOPEPTIDASE-LIKE"/>
    <property type="match status" value="1"/>
</dbReference>
<evidence type="ECO:0000313" key="7">
    <source>
        <dbReference type="Proteomes" id="UP000187455"/>
    </source>
</evidence>
<keyword evidence="7" id="KW-1185">Reference proteome</keyword>
<evidence type="ECO:0000256" key="3">
    <source>
        <dbReference type="ARBA" id="ARBA00042165"/>
    </source>
</evidence>
<organism evidence="6 7">
    <name type="scientific">Smittium mucronatum</name>
    <dbReference type="NCBI Taxonomy" id="133383"/>
    <lineage>
        <taxon>Eukaryota</taxon>
        <taxon>Fungi</taxon>
        <taxon>Fungi incertae sedis</taxon>
        <taxon>Zoopagomycota</taxon>
        <taxon>Kickxellomycotina</taxon>
        <taxon>Harpellomycetes</taxon>
        <taxon>Harpellales</taxon>
        <taxon>Legeriomycetaceae</taxon>
        <taxon>Smittium</taxon>
    </lineage>
</organism>
<dbReference type="PANTHER" id="PTHR11757">
    <property type="entry name" value="PROTEASE FAMILY S9A OLIGOPEPTIDASE"/>
    <property type="match status" value="1"/>
</dbReference>
<accession>A0A1R0GX06</accession>
<dbReference type="SUPFAM" id="SSF53474">
    <property type="entry name" value="alpha/beta-Hydrolases"/>
    <property type="match status" value="1"/>
</dbReference>
<comment type="function">
    <text evidence="4">Serine peptidase whose precise substrate specificity remains unclear. Does not cleave peptides after a arginine or lysine residue. Regulates trans-Golgi network morphology and sorting by regulating the membrane binding of the AP-1 complex. May play a role in the regulation of synaptic vesicle exocytosis.</text>
</comment>
<feature type="domain" description="Peptidase S9 prolyl oligopeptidase catalytic" evidence="5">
    <location>
        <begin position="2"/>
        <end position="141"/>
    </location>
</feature>
<dbReference type="Gene3D" id="3.40.50.1820">
    <property type="entry name" value="alpha/beta hydrolase"/>
    <property type="match status" value="1"/>
</dbReference>
<dbReference type="OrthoDB" id="248387at2759"/>
<dbReference type="AlphaFoldDB" id="A0A1R0GX06"/>
<gene>
    <name evidence="6" type="ORF">AYI68_g4469</name>
</gene>
<proteinExistence type="inferred from homology"/>
<reference evidence="6 7" key="1">
    <citation type="journal article" date="2016" name="Mol. Biol. Evol.">
        <title>Genome-Wide Survey of Gut Fungi (Harpellales) Reveals the First Horizontally Transferred Ubiquitin Gene from a Mosquito Host.</title>
        <authorList>
            <person name="Wang Y."/>
            <person name="White M.M."/>
            <person name="Kvist S."/>
            <person name="Moncalvo J.M."/>
        </authorList>
    </citation>
    <scope>NUCLEOTIDE SEQUENCE [LARGE SCALE GENOMIC DNA]</scope>
    <source>
        <strain evidence="6 7">ALG-7-W6</strain>
    </source>
</reference>
<name>A0A1R0GX06_9FUNG</name>
<dbReference type="Proteomes" id="UP000187455">
    <property type="component" value="Unassembled WGS sequence"/>
</dbReference>
<dbReference type="Pfam" id="PF00326">
    <property type="entry name" value="Peptidase_S9"/>
    <property type="match status" value="1"/>
</dbReference>
<evidence type="ECO:0000256" key="1">
    <source>
        <dbReference type="ARBA" id="ARBA00005228"/>
    </source>
</evidence>
<evidence type="ECO:0000256" key="4">
    <source>
        <dbReference type="ARBA" id="ARBA00045448"/>
    </source>
</evidence>
<dbReference type="EMBL" id="LSSL01002466">
    <property type="protein sequence ID" value="OLY81427.1"/>
    <property type="molecule type" value="Genomic_DNA"/>
</dbReference>
<evidence type="ECO:0000259" key="5">
    <source>
        <dbReference type="Pfam" id="PF00326"/>
    </source>
</evidence>
<protein>
    <recommendedName>
        <fullName evidence="2">Prolyl endopeptidase-like</fullName>
    </recommendedName>
    <alternativeName>
        <fullName evidence="3">Prolylendopeptidase-like</fullName>
    </alternativeName>
</protein>
<evidence type="ECO:0000313" key="6">
    <source>
        <dbReference type="EMBL" id="OLY81427.1"/>
    </source>
</evidence>
<dbReference type="GO" id="GO:0006508">
    <property type="term" value="P:proteolysis"/>
    <property type="evidence" value="ECO:0007669"/>
    <property type="project" value="InterPro"/>
</dbReference>